<dbReference type="InterPro" id="IPR005061">
    <property type="entry name" value="Ist1"/>
</dbReference>
<dbReference type="Pfam" id="PF03398">
    <property type="entry name" value="Ist1"/>
    <property type="match status" value="1"/>
</dbReference>
<evidence type="ECO:0000313" key="2">
    <source>
        <dbReference type="EMBL" id="KAK8483681.1"/>
    </source>
</evidence>
<dbReference type="Proteomes" id="UP001472677">
    <property type="component" value="Unassembled WGS sequence"/>
</dbReference>
<evidence type="ECO:0000313" key="3">
    <source>
        <dbReference type="Proteomes" id="UP001472677"/>
    </source>
</evidence>
<dbReference type="PANTHER" id="PTHR12161:SF44">
    <property type="entry name" value="REGULATOR OF VPS4 ACTIVITY IN THE MVB PATHWAY PROTEIN"/>
    <property type="match status" value="1"/>
</dbReference>
<gene>
    <name evidence="2" type="ORF">V6N12_037073</name>
</gene>
<dbReference type="InterPro" id="IPR042277">
    <property type="entry name" value="IST1-like"/>
</dbReference>
<dbReference type="EMBL" id="JBBPBM010001507">
    <property type="protein sequence ID" value="KAK8483681.1"/>
    <property type="molecule type" value="Genomic_DNA"/>
</dbReference>
<sequence length="330" mass="37913">MFNIYFGWQKASKCKKLTKLVQCRLKLLKNKRSATAKLLREDLAKVIELGHEEIAFKWAEQLVKEENMMAVYDILDRYCEFINFRMPYIRRHEDCPDDINEAVSSLIFASARCAGLPELAAVRKLFRERYGHGIETSAVELLPGNMVNREIQENLSMKSVSDDRKYRLIDEIDREYCCRPTPEILALEYSPRVQPETEGKALQVVDPPIGQDCDTIDQGMPMAHETEGKAIQVVDPPIGEDCDTIDQGMSMERYQAIGSNSSSAHRPNYVHPKLPEYEDVAAKLMTLKMEHLLHKRFLVFVFYLFLQNFSTCTLLLEQGAIAKNETYTIC</sequence>
<proteinExistence type="inferred from homology"/>
<dbReference type="PANTHER" id="PTHR12161">
    <property type="entry name" value="IST1 FAMILY MEMBER"/>
    <property type="match status" value="1"/>
</dbReference>
<name>A0ABR1ZSK5_9ROSI</name>
<protein>
    <submittedName>
        <fullName evidence="2">Uncharacterized protein</fullName>
    </submittedName>
</protein>
<accession>A0ABR1ZSK5</accession>
<organism evidence="2 3">
    <name type="scientific">Hibiscus sabdariffa</name>
    <name type="common">roselle</name>
    <dbReference type="NCBI Taxonomy" id="183260"/>
    <lineage>
        <taxon>Eukaryota</taxon>
        <taxon>Viridiplantae</taxon>
        <taxon>Streptophyta</taxon>
        <taxon>Embryophyta</taxon>
        <taxon>Tracheophyta</taxon>
        <taxon>Spermatophyta</taxon>
        <taxon>Magnoliopsida</taxon>
        <taxon>eudicotyledons</taxon>
        <taxon>Gunneridae</taxon>
        <taxon>Pentapetalae</taxon>
        <taxon>rosids</taxon>
        <taxon>malvids</taxon>
        <taxon>Malvales</taxon>
        <taxon>Malvaceae</taxon>
        <taxon>Malvoideae</taxon>
        <taxon>Hibiscus</taxon>
    </lineage>
</organism>
<comment type="caution">
    <text evidence="2">The sequence shown here is derived from an EMBL/GenBank/DDBJ whole genome shotgun (WGS) entry which is preliminary data.</text>
</comment>
<keyword evidence="3" id="KW-1185">Reference proteome</keyword>
<dbReference type="Gene3D" id="1.20.1260.60">
    <property type="entry name" value="Vacuolar protein sorting-associated protein Ist1"/>
    <property type="match status" value="1"/>
</dbReference>
<comment type="similarity">
    <text evidence="1">Belongs to the IST1 family.</text>
</comment>
<reference evidence="2 3" key="1">
    <citation type="journal article" date="2024" name="G3 (Bethesda)">
        <title>Genome assembly of Hibiscus sabdariffa L. provides insights into metabolisms of medicinal natural products.</title>
        <authorList>
            <person name="Kim T."/>
        </authorList>
    </citation>
    <scope>NUCLEOTIDE SEQUENCE [LARGE SCALE GENOMIC DNA]</scope>
    <source>
        <strain evidence="2">TK-2024</strain>
        <tissue evidence="2">Old leaves</tissue>
    </source>
</reference>
<evidence type="ECO:0000256" key="1">
    <source>
        <dbReference type="ARBA" id="ARBA00005536"/>
    </source>
</evidence>